<dbReference type="EMBL" id="BTSX01000001">
    <property type="protein sequence ID" value="GMS79113.1"/>
    <property type="molecule type" value="Genomic_DNA"/>
</dbReference>
<evidence type="ECO:0000256" key="1">
    <source>
        <dbReference type="SAM" id="MobiDB-lite"/>
    </source>
</evidence>
<proteinExistence type="predicted"/>
<dbReference type="AlphaFoldDB" id="A0AAV5S8S6"/>
<feature type="non-terminal residue" evidence="2">
    <location>
        <position position="1"/>
    </location>
</feature>
<feature type="non-terminal residue" evidence="2">
    <location>
        <position position="103"/>
    </location>
</feature>
<feature type="compositionally biased region" description="Basic and acidic residues" evidence="1">
    <location>
        <begin position="16"/>
        <end position="27"/>
    </location>
</feature>
<feature type="region of interest" description="Disordered" evidence="1">
    <location>
        <begin position="13"/>
        <end position="52"/>
    </location>
</feature>
<name>A0AAV5S8S6_9BILA</name>
<comment type="caution">
    <text evidence="2">The sequence shown here is derived from an EMBL/GenBank/DDBJ whole genome shotgun (WGS) entry which is preliminary data.</text>
</comment>
<accession>A0AAV5S8S6</accession>
<keyword evidence="3" id="KW-1185">Reference proteome</keyword>
<evidence type="ECO:0000313" key="2">
    <source>
        <dbReference type="EMBL" id="GMS79113.1"/>
    </source>
</evidence>
<gene>
    <name evidence="2" type="ORF">PENTCL1PPCAC_1288</name>
</gene>
<reference evidence="2" key="1">
    <citation type="submission" date="2023-10" db="EMBL/GenBank/DDBJ databases">
        <title>Genome assembly of Pristionchus species.</title>
        <authorList>
            <person name="Yoshida K."/>
            <person name="Sommer R.J."/>
        </authorList>
    </citation>
    <scope>NUCLEOTIDE SEQUENCE</scope>
    <source>
        <strain evidence="2">RS0144</strain>
    </source>
</reference>
<organism evidence="2 3">
    <name type="scientific">Pristionchus entomophagus</name>
    <dbReference type="NCBI Taxonomy" id="358040"/>
    <lineage>
        <taxon>Eukaryota</taxon>
        <taxon>Metazoa</taxon>
        <taxon>Ecdysozoa</taxon>
        <taxon>Nematoda</taxon>
        <taxon>Chromadorea</taxon>
        <taxon>Rhabditida</taxon>
        <taxon>Rhabditina</taxon>
        <taxon>Diplogasteromorpha</taxon>
        <taxon>Diplogasteroidea</taxon>
        <taxon>Neodiplogasteridae</taxon>
        <taxon>Pristionchus</taxon>
    </lineage>
</organism>
<evidence type="ECO:0000313" key="3">
    <source>
        <dbReference type="Proteomes" id="UP001432027"/>
    </source>
</evidence>
<dbReference type="Proteomes" id="UP001432027">
    <property type="component" value="Unassembled WGS sequence"/>
</dbReference>
<protein>
    <submittedName>
        <fullName evidence="2">Uncharacterized protein</fullName>
    </submittedName>
</protein>
<sequence>AVSCSLRVSCSSLGRTAHDAHDDHENDHDEEETSDDADPHQSAGDVGGTDALPIDLQLHRDRALAVAREQSLRRSSVVHLTHEHVPSILVHDDIGVLLGAGKE</sequence>